<reference evidence="1" key="1">
    <citation type="submission" date="2023-11" db="EMBL/GenBank/DDBJ databases">
        <authorList>
            <person name="Poullet M."/>
        </authorList>
    </citation>
    <scope>NUCLEOTIDE SEQUENCE</scope>
    <source>
        <strain evidence="1">E1834</strain>
    </source>
</reference>
<sequence length="109" mass="12423">MTPINSNINDKTKSQQNDQMGKMNNIGQTQNFPSFTLQHPLMPSLSYQQQQQPPMLPNYTNPMLHPSNSTIQPQMFPTYPNPISNLNPNPLANPNNTTTQPKLEKCEWN</sequence>
<name>A0ACB0YQ48_MELEN</name>
<keyword evidence="2" id="KW-1185">Reference proteome</keyword>
<dbReference type="EMBL" id="CAVMJV010000016">
    <property type="protein sequence ID" value="CAK5057186.1"/>
    <property type="molecule type" value="Genomic_DNA"/>
</dbReference>
<evidence type="ECO:0000313" key="2">
    <source>
        <dbReference type="Proteomes" id="UP001497535"/>
    </source>
</evidence>
<protein>
    <submittedName>
        <fullName evidence="1">Uncharacterized protein</fullName>
    </submittedName>
</protein>
<organism evidence="1 2">
    <name type="scientific">Meloidogyne enterolobii</name>
    <name type="common">Root-knot nematode worm</name>
    <name type="synonym">Meloidogyne mayaguensis</name>
    <dbReference type="NCBI Taxonomy" id="390850"/>
    <lineage>
        <taxon>Eukaryota</taxon>
        <taxon>Metazoa</taxon>
        <taxon>Ecdysozoa</taxon>
        <taxon>Nematoda</taxon>
        <taxon>Chromadorea</taxon>
        <taxon>Rhabditida</taxon>
        <taxon>Tylenchina</taxon>
        <taxon>Tylenchomorpha</taxon>
        <taxon>Tylenchoidea</taxon>
        <taxon>Meloidogynidae</taxon>
        <taxon>Meloidogyninae</taxon>
        <taxon>Meloidogyne</taxon>
    </lineage>
</organism>
<comment type="caution">
    <text evidence="1">The sequence shown here is derived from an EMBL/GenBank/DDBJ whole genome shotgun (WGS) entry which is preliminary data.</text>
</comment>
<accession>A0ACB0YQ48</accession>
<dbReference type="Proteomes" id="UP001497535">
    <property type="component" value="Unassembled WGS sequence"/>
</dbReference>
<proteinExistence type="predicted"/>
<gene>
    <name evidence="1" type="ORF">MENTE1834_LOCUS15123</name>
</gene>
<evidence type="ECO:0000313" key="1">
    <source>
        <dbReference type="EMBL" id="CAK5057186.1"/>
    </source>
</evidence>